<name>A0A0D2GDW2_9BACT</name>
<dbReference type="Proteomes" id="UP000032233">
    <property type="component" value="Unassembled WGS sequence"/>
</dbReference>
<gene>
    <name evidence="1" type="ORF">X474_15720</name>
</gene>
<protein>
    <submittedName>
        <fullName evidence="1">Uncharacterized protein</fullName>
    </submittedName>
</protein>
<evidence type="ECO:0000313" key="1">
    <source>
        <dbReference type="EMBL" id="KIX13172.1"/>
    </source>
</evidence>
<dbReference type="EMBL" id="AZAC01000018">
    <property type="protein sequence ID" value="KIX13172.1"/>
    <property type="molecule type" value="Genomic_DNA"/>
</dbReference>
<comment type="caution">
    <text evidence="1">The sequence shown here is derived from an EMBL/GenBank/DDBJ whole genome shotgun (WGS) entry which is preliminary data.</text>
</comment>
<dbReference type="STRING" id="1429043.X474_15720"/>
<dbReference type="InParanoid" id="A0A0D2GDW2"/>
<dbReference type="AlphaFoldDB" id="A0A0D2GDW2"/>
<evidence type="ECO:0000313" key="2">
    <source>
        <dbReference type="Proteomes" id="UP000032233"/>
    </source>
</evidence>
<accession>A0A0D2GDW2</accession>
<reference evidence="1 2" key="1">
    <citation type="submission" date="2013-11" db="EMBL/GenBank/DDBJ databases">
        <title>Metagenomic analysis of a methanogenic consortium involved in long chain n-alkane degradation.</title>
        <authorList>
            <person name="Davidova I.A."/>
            <person name="Callaghan A.V."/>
            <person name="Wawrik B."/>
            <person name="Pruitt S."/>
            <person name="Marks C."/>
            <person name="Duncan K.E."/>
            <person name="Suflita J.M."/>
        </authorList>
    </citation>
    <scope>NUCLEOTIDE SEQUENCE [LARGE SCALE GENOMIC DNA]</scope>
    <source>
        <strain evidence="1 2">SPR</strain>
    </source>
</reference>
<organism evidence="1 2">
    <name type="scientific">Dethiosulfatarculus sandiegensis</name>
    <dbReference type="NCBI Taxonomy" id="1429043"/>
    <lineage>
        <taxon>Bacteria</taxon>
        <taxon>Pseudomonadati</taxon>
        <taxon>Thermodesulfobacteriota</taxon>
        <taxon>Desulfarculia</taxon>
        <taxon>Desulfarculales</taxon>
        <taxon>Desulfarculaceae</taxon>
        <taxon>Dethiosulfatarculus</taxon>
    </lineage>
</organism>
<proteinExistence type="predicted"/>
<keyword evidence="2" id="KW-1185">Reference proteome</keyword>
<sequence>MNLKFNAGHGAHGLDTKRLDQHLAFILMGFAFFTK</sequence>